<dbReference type="InterPro" id="IPR035901">
    <property type="entry name" value="GIY-YIG_endonuc_sf"/>
</dbReference>
<dbReference type="PANTHER" id="PTHR34477">
    <property type="entry name" value="UPF0213 PROTEIN YHBQ"/>
    <property type="match status" value="1"/>
</dbReference>
<feature type="domain" description="GIY-YIG" evidence="2">
    <location>
        <begin position="6"/>
        <end position="83"/>
    </location>
</feature>
<evidence type="ECO:0000256" key="1">
    <source>
        <dbReference type="ARBA" id="ARBA00007435"/>
    </source>
</evidence>
<evidence type="ECO:0000313" key="4">
    <source>
        <dbReference type="Proteomes" id="UP000028980"/>
    </source>
</evidence>
<dbReference type="InterPro" id="IPR000305">
    <property type="entry name" value="GIY-YIG_endonuc"/>
</dbReference>
<dbReference type="InterPro" id="IPR050190">
    <property type="entry name" value="UPF0213_domain"/>
</dbReference>
<accession>A0A081DEZ7</accession>
<dbReference type="Gene3D" id="3.40.1440.10">
    <property type="entry name" value="GIY-YIG endonuclease"/>
    <property type="match status" value="1"/>
</dbReference>
<dbReference type="PROSITE" id="PS50164">
    <property type="entry name" value="GIY_YIG"/>
    <property type="match status" value="1"/>
</dbReference>
<evidence type="ECO:0000313" key="3">
    <source>
        <dbReference type="EMBL" id="GAK77493.1"/>
    </source>
</evidence>
<dbReference type="Pfam" id="PF01541">
    <property type="entry name" value="GIY-YIG"/>
    <property type="match status" value="1"/>
</dbReference>
<dbReference type="Proteomes" id="UP000028980">
    <property type="component" value="Unassembled WGS sequence"/>
</dbReference>
<sequence length="105" mass="13101">MAGYEHKYYVYLLSNKKDGVLYLGMTDDVKHRTGQHKEERYKKAFSKRYQTKKLVYFEEFQWVQEAQAREKKLKKWKRQWKIDLIEKDNPEWLDLAEAWWDDENY</sequence>
<comment type="caution">
    <text evidence="3">The sequence shown here is derived from an EMBL/GenBank/DDBJ whole genome shotgun (WGS) entry which is preliminary data.</text>
</comment>
<name>A0A081DEZ7_NONUL</name>
<reference evidence="3 4" key="1">
    <citation type="journal article" date="2014" name="Genome Announc.">
        <title>Draft Genome Sequences of Marine Flavobacterium Nonlabens Strains NR17, NR24, NR27, NR32, NR33, and Ara13.</title>
        <authorList>
            <person name="Nakanishi M."/>
            <person name="Meirelles P."/>
            <person name="Suzuki R."/>
            <person name="Takatani N."/>
            <person name="Mino S."/>
            <person name="Suda W."/>
            <person name="Oshima K."/>
            <person name="Hattori M."/>
            <person name="Ohkuma M."/>
            <person name="Hosokawa M."/>
            <person name="Miyashita K."/>
            <person name="Thompson F.L."/>
            <person name="Niwa A."/>
            <person name="Sawabe T."/>
            <person name="Sawabe T."/>
        </authorList>
    </citation>
    <scope>NUCLEOTIDE SEQUENCE [LARGE SCALE GENOMIC DNA]</scope>
    <source>
        <strain evidence="4">JCM19296</strain>
    </source>
</reference>
<dbReference type="SMART" id="SM00465">
    <property type="entry name" value="GIYc"/>
    <property type="match status" value="1"/>
</dbReference>
<protein>
    <submittedName>
        <fullName evidence="3">Endo/excinuclease amino terminal domainprotein</fullName>
    </submittedName>
</protein>
<dbReference type="SUPFAM" id="SSF82771">
    <property type="entry name" value="GIY-YIG endonuclease"/>
    <property type="match status" value="1"/>
</dbReference>
<dbReference type="AlphaFoldDB" id="A0A081DEZ7"/>
<organism evidence="3 4">
    <name type="scientific">Nonlabens ulvanivorans</name>
    <name type="common">Persicivirga ulvanivorans</name>
    <dbReference type="NCBI Taxonomy" id="906888"/>
    <lineage>
        <taxon>Bacteria</taxon>
        <taxon>Pseudomonadati</taxon>
        <taxon>Bacteroidota</taxon>
        <taxon>Flavobacteriia</taxon>
        <taxon>Flavobacteriales</taxon>
        <taxon>Flavobacteriaceae</taxon>
        <taxon>Nonlabens</taxon>
    </lineage>
</organism>
<gene>
    <name evidence="3" type="ORF">JCM19296_3101</name>
</gene>
<proteinExistence type="inferred from homology"/>
<comment type="similarity">
    <text evidence="1">Belongs to the UPF0213 family.</text>
</comment>
<evidence type="ECO:0000259" key="2">
    <source>
        <dbReference type="PROSITE" id="PS50164"/>
    </source>
</evidence>
<dbReference type="EMBL" id="BBLG01000009">
    <property type="protein sequence ID" value="GAK77493.1"/>
    <property type="molecule type" value="Genomic_DNA"/>
</dbReference>
<dbReference type="PANTHER" id="PTHR34477:SF5">
    <property type="entry name" value="BSL5627 PROTEIN"/>
    <property type="match status" value="1"/>
</dbReference>
<dbReference type="CDD" id="cd10448">
    <property type="entry name" value="GIY-YIG_unchar_3"/>
    <property type="match status" value="1"/>
</dbReference>